<dbReference type="InterPro" id="IPR035418">
    <property type="entry name" value="AraC-bd_2"/>
</dbReference>
<keyword evidence="1" id="KW-0805">Transcription regulation</keyword>
<dbReference type="InterPro" id="IPR018060">
    <property type="entry name" value="HTH_AraC"/>
</dbReference>
<dbReference type="InterPro" id="IPR020449">
    <property type="entry name" value="Tscrpt_reg_AraC-type_HTH"/>
</dbReference>
<dbReference type="Proteomes" id="UP000297477">
    <property type="component" value="Unassembled WGS sequence"/>
</dbReference>
<keyword evidence="2" id="KW-0238">DNA-binding</keyword>
<dbReference type="SUPFAM" id="SSF46689">
    <property type="entry name" value="Homeodomain-like"/>
    <property type="match status" value="1"/>
</dbReference>
<evidence type="ECO:0000259" key="4">
    <source>
        <dbReference type="PROSITE" id="PS01124"/>
    </source>
</evidence>
<dbReference type="SMART" id="SM00342">
    <property type="entry name" value="HTH_ARAC"/>
    <property type="match status" value="1"/>
</dbReference>
<organism evidence="5 6">
    <name type="scientific">Micrococcus lylae</name>
    <dbReference type="NCBI Taxonomy" id="1273"/>
    <lineage>
        <taxon>Bacteria</taxon>
        <taxon>Bacillati</taxon>
        <taxon>Actinomycetota</taxon>
        <taxon>Actinomycetes</taxon>
        <taxon>Micrococcales</taxon>
        <taxon>Micrococcaceae</taxon>
        <taxon>Micrococcus</taxon>
    </lineage>
</organism>
<dbReference type="PROSITE" id="PS01124">
    <property type="entry name" value="HTH_ARAC_FAMILY_2"/>
    <property type="match status" value="1"/>
</dbReference>
<dbReference type="RefSeq" id="WP_070637332.1">
    <property type="nucleotide sequence ID" value="NZ_CP126965.1"/>
</dbReference>
<evidence type="ECO:0000256" key="2">
    <source>
        <dbReference type="ARBA" id="ARBA00023125"/>
    </source>
</evidence>
<dbReference type="Pfam" id="PF12833">
    <property type="entry name" value="HTH_18"/>
    <property type="match status" value="1"/>
</dbReference>
<keyword evidence="6" id="KW-1185">Reference proteome</keyword>
<evidence type="ECO:0000256" key="3">
    <source>
        <dbReference type="ARBA" id="ARBA00023163"/>
    </source>
</evidence>
<comment type="caution">
    <text evidence="5">The sequence shown here is derived from an EMBL/GenBank/DDBJ whole genome shotgun (WGS) entry which is preliminary data.</text>
</comment>
<dbReference type="InterPro" id="IPR009057">
    <property type="entry name" value="Homeodomain-like_sf"/>
</dbReference>
<name>A0ABY2JYP2_9MICC</name>
<dbReference type="InterPro" id="IPR050204">
    <property type="entry name" value="AraC_XylS_family_regulators"/>
</dbReference>
<dbReference type="Pfam" id="PF14525">
    <property type="entry name" value="AraC_binding_2"/>
    <property type="match status" value="1"/>
</dbReference>
<accession>A0ABY2JYP2</accession>
<evidence type="ECO:0000313" key="5">
    <source>
        <dbReference type="EMBL" id="TFH98770.1"/>
    </source>
</evidence>
<evidence type="ECO:0000256" key="1">
    <source>
        <dbReference type="ARBA" id="ARBA00023015"/>
    </source>
</evidence>
<gene>
    <name evidence="5" type="ORF">E4A49_07320</name>
</gene>
<dbReference type="EMBL" id="SPKT01000013">
    <property type="protein sequence ID" value="TFH98770.1"/>
    <property type="molecule type" value="Genomic_DNA"/>
</dbReference>
<sequence>MRTCATAMDYETWRGIISDSFVPLEAESSPGHAGDAFRGRIELSSVGGIGLSTLHASPHTVRRTERLTGAGGGGLFKLSLQLSGRGLLVQDGREVVLEPGRLALYDTSLPYELTFDRDFSSHVMMFPHAALGMDPAQAGQLTATALDADHHLGDAVGDFLRQAAGVVPQLDPTVGARLARNVVDLVGTLVTDILGCSTPEGAAAAVGNRIHDDGASSACLPAPRGGRGERDRQRDQVVAYIEAHLADPDLAPATIAAAHFMSVRSLHLLFEDTDTTVAAMIRSRRLERCREELADPACATRPVAVVGARWGFTDPAHFSRAFRARFGVTPGQSRRAAA</sequence>
<proteinExistence type="predicted"/>
<feature type="domain" description="HTH araC/xylS-type" evidence="4">
    <location>
        <begin position="235"/>
        <end position="336"/>
    </location>
</feature>
<dbReference type="PANTHER" id="PTHR46796">
    <property type="entry name" value="HTH-TYPE TRANSCRIPTIONAL ACTIVATOR RHAS-RELATED"/>
    <property type="match status" value="1"/>
</dbReference>
<keyword evidence="3" id="KW-0804">Transcription</keyword>
<dbReference type="Gene3D" id="1.10.10.60">
    <property type="entry name" value="Homeodomain-like"/>
    <property type="match status" value="1"/>
</dbReference>
<protein>
    <submittedName>
        <fullName evidence="5">Helix-turn-helix domain-containing protein</fullName>
    </submittedName>
</protein>
<dbReference type="PANTHER" id="PTHR46796:SF6">
    <property type="entry name" value="ARAC SUBFAMILY"/>
    <property type="match status" value="1"/>
</dbReference>
<reference evidence="5 6" key="1">
    <citation type="submission" date="2019-03" db="EMBL/GenBank/DDBJ databases">
        <title>Reclassification of Micrococcus aloeverae and Micrococcus yunnanensis as later heterotypic synonyms of Micrococcus luteus.</title>
        <authorList>
            <person name="Huang C.-H."/>
        </authorList>
    </citation>
    <scope>NUCLEOTIDE SEQUENCE [LARGE SCALE GENOMIC DNA]</scope>
    <source>
        <strain evidence="5 6">BCRC 12151</strain>
    </source>
</reference>
<dbReference type="PRINTS" id="PR00032">
    <property type="entry name" value="HTHARAC"/>
</dbReference>
<evidence type="ECO:0000313" key="6">
    <source>
        <dbReference type="Proteomes" id="UP000297477"/>
    </source>
</evidence>